<evidence type="ECO:0000313" key="2">
    <source>
        <dbReference type="Proteomes" id="UP001157114"/>
    </source>
</evidence>
<reference evidence="1 2" key="1">
    <citation type="submission" date="2023-03" db="EMBL/GenBank/DDBJ databases">
        <title>Draft genome sequence of the bacteria which degrade cell wall of Tricholomamatutake.</title>
        <authorList>
            <person name="Konishi Y."/>
            <person name="Fukuta Y."/>
            <person name="Shirasaka N."/>
        </authorList>
    </citation>
    <scope>NUCLEOTIDE SEQUENCE [LARGE SCALE GENOMIC DNA]</scope>
    <source>
        <strain evidence="2">mu1</strain>
    </source>
</reference>
<dbReference type="InterPro" id="IPR016155">
    <property type="entry name" value="Mopterin_synth/thiamin_S_b"/>
</dbReference>
<name>A0ABQ6G8S7_9BACL</name>
<proteinExistence type="predicted"/>
<dbReference type="InterPro" id="IPR036563">
    <property type="entry name" value="MoaE_sf"/>
</dbReference>
<dbReference type="Pfam" id="PF02391">
    <property type="entry name" value="MoaE"/>
    <property type="match status" value="1"/>
</dbReference>
<protein>
    <recommendedName>
        <fullName evidence="3">Molybdopterin converting factor</fullName>
    </recommendedName>
</protein>
<dbReference type="InterPro" id="IPR012675">
    <property type="entry name" value="Beta-grasp_dom_sf"/>
</dbReference>
<keyword evidence="2" id="KW-1185">Reference proteome</keyword>
<dbReference type="CDD" id="cd00756">
    <property type="entry name" value="MoaE"/>
    <property type="match status" value="1"/>
</dbReference>
<dbReference type="InterPro" id="IPR003749">
    <property type="entry name" value="ThiS/MoaD-like"/>
</dbReference>
<dbReference type="InterPro" id="IPR003448">
    <property type="entry name" value="Mopterin_biosynth_MoaE"/>
</dbReference>
<dbReference type="SUPFAM" id="SSF54690">
    <property type="entry name" value="Molybdopterin synthase subunit MoaE"/>
    <property type="match status" value="1"/>
</dbReference>
<dbReference type="RefSeq" id="WP_284236352.1">
    <property type="nucleotide sequence ID" value="NZ_BSSQ01000001.1"/>
</dbReference>
<organism evidence="1 2">
    <name type="scientific">Paenibacillus glycanilyticus</name>
    <dbReference type="NCBI Taxonomy" id="126569"/>
    <lineage>
        <taxon>Bacteria</taxon>
        <taxon>Bacillati</taxon>
        <taxon>Bacillota</taxon>
        <taxon>Bacilli</taxon>
        <taxon>Bacillales</taxon>
        <taxon>Paenibacillaceae</taxon>
        <taxon>Paenibacillus</taxon>
    </lineage>
</organism>
<accession>A0ABQ6G8S7</accession>
<evidence type="ECO:0000313" key="1">
    <source>
        <dbReference type="EMBL" id="GLX65681.1"/>
    </source>
</evidence>
<dbReference type="Pfam" id="PF02597">
    <property type="entry name" value="ThiS"/>
    <property type="match status" value="1"/>
</dbReference>
<dbReference type="Gene3D" id="3.10.20.30">
    <property type="match status" value="1"/>
</dbReference>
<comment type="caution">
    <text evidence="1">The sequence shown here is derived from an EMBL/GenBank/DDBJ whole genome shotgun (WGS) entry which is preliminary data.</text>
</comment>
<dbReference type="Proteomes" id="UP001157114">
    <property type="component" value="Unassembled WGS sequence"/>
</dbReference>
<dbReference type="PANTHER" id="PTHR23404">
    <property type="entry name" value="MOLYBDOPTERIN SYNTHASE RELATED"/>
    <property type="match status" value="1"/>
</dbReference>
<dbReference type="CDD" id="cd00754">
    <property type="entry name" value="Ubl_MoaD"/>
    <property type="match status" value="1"/>
</dbReference>
<gene>
    <name evidence="1" type="ORF">MU1_00250</name>
</gene>
<sequence length="249" mass="27569">MTYTWKIQLFAGLAGRFGSPVIHIEKDAPSMTVAALKQELADQYPQEADLIRISFVACNQTYASDETVIQATDELAVLPPVSGGEPEDQEPDSQECVSANGHYVITKHPITSDEVLAKVIVPEHGAAIAFVGTTREWTNGQRTVRLEYEAYAPMAVRTMEQIGAELNERWPGTHCAISHRIGVVDLAETSVVIAVSSPHRDACYDASRYAIERLKQIVPVWKKEIWEDGSEWKGHQLGSPWNPIETLSN</sequence>
<dbReference type="Gene3D" id="3.90.1170.40">
    <property type="entry name" value="Molybdopterin biosynthesis MoaE subunit"/>
    <property type="match status" value="1"/>
</dbReference>
<dbReference type="SUPFAM" id="SSF54285">
    <property type="entry name" value="MoaD/ThiS"/>
    <property type="match status" value="1"/>
</dbReference>
<evidence type="ECO:0008006" key="3">
    <source>
        <dbReference type="Google" id="ProtNLM"/>
    </source>
</evidence>
<dbReference type="EMBL" id="BSSQ01000001">
    <property type="protein sequence ID" value="GLX65681.1"/>
    <property type="molecule type" value="Genomic_DNA"/>
</dbReference>